<sequence length="508" mass="52164">MLARFASGQALGATAGCSTRQAAMPARCLSGVSARVQQPLLSSGPASAQLPIQQHRCAVIAQGQANSSLRLPIELDLETPLPGFDSISSALEDLAAGKVVVVIDDEDRENEGDLIMNADKVTTETMAFFVEYTSGVVCISMEGQDLDRLKLPLMINSAENEEAMYTAFTVTVDLRDGITTGISASDRAKTIRRLADPSATWTDFRRPGHIFPLRYRPGGVIVRPGHTEAAVDLARLSGSFPAGVLCEIVNKDDGSMSRTPELLEFAKRHGLKCITIADLIRYRLRHEAIVAPAGEPTPLTTAAGARLTAQAFRNAVDGTEHVAFVHGAVADSASDVLLHVHHERTVADLLDCAAPGTSHGGAECSGGGDCSLPASNASSLDGALRSVAAAGAGVVVYLRGQSARGLPPSAELAALGSGGAGAGSLYSCDLKDAAAVAQMLRQLGVRSVALAGGEGPMATALRSCGLAVRPAPAAAAAAAGGAAAQHVNGNGSSNGHVRSSPLQAAGMR</sequence>
<protein>
    <recommendedName>
        <fullName evidence="6">3,4-dihydroxy-2-butanone-4-phosphate synthase</fullName>
        <ecNumber evidence="6">4.1.99.12</ecNumber>
    </recommendedName>
</protein>
<dbReference type="InterPro" id="IPR017945">
    <property type="entry name" value="DHBP_synth_RibB-like_a/b_dom"/>
</dbReference>
<dbReference type="GO" id="GO:0008686">
    <property type="term" value="F:3,4-dihydroxy-2-butanone-4-phosphate synthase activity"/>
    <property type="evidence" value="ECO:0007669"/>
    <property type="project" value="UniProtKB-EC"/>
</dbReference>
<comment type="pathway">
    <text evidence="3">Cofactor biosynthesis; riboflavin biosynthesis; 2-hydroxy-3-oxobutyl phosphate from D-ribulose 5-phosphate: step 1/1.</text>
</comment>
<dbReference type="PANTHER" id="PTHR21327:SF18">
    <property type="entry name" value="3,4-DIHYDROXY-2-BUTANONE 4-PHOSPHATE SYNTHASE"/>
    <property type="match status" value="1"/>
</dbReference>
<dbReference type="HAMAP" id="MF_00180">
    <property type="entry name" value="RibB"/>
    <property type="match status" value="1"/>
</dbReference>
<dbReference type="Pfam" id="PF00926">
    <property type="entry name" value="DHBP_synthase"/>
    <property type="match status" value="1"/>
</dbReference>
<feature type="domain" description="GTP cyclohydrolase II" evidence="13">
    <location>
        <begin position="297"/>
        <end position="351"/>
    </location>
</feature>
<keyword evidence="9" id="KW-0460">Magnesium</keyword>
<evidence type="ECO:0000256" key="10">
    <source>
        <dbReference type="ARBA" id="ARBA00023211"/>
    </source>
</evidence>
<dbReference type="InterPro" id="IPR036144">
    <property type="entry name" value="RibA-like_sf"/>
</dbReference>
<dbReference type="GO" id="GO:0009231">
    <property type="term" value="P:riboflavin biosynthetic process"/>
    <property type="evidence" value="ECO:0007669"/>
    <property type="project" value="UniProtKB-UniPathway"/>
</dbReference>
<keyword evidence="11" id="KW-0456">Lyase</keyword>
<accession>A0A835WHL6</accession>
<dbReference type="NCBIfam" id="TIGR00506">
    <property type="entry name" value="ribB"/>
    <property type="match status" value="1"/>
</dbReference>
<dbReference type="Gene3D" id="3.40.50.10990">
    <property type="entry name" value="GTP cyclohydrolase II"/>
    <property type="match status" value="1"/>
</dbReference>
<feature type="region of interest" description="Disordered" evidence="12">
    <location>
        <begin position="485"/>
        <end position="508"/>
    </location>
</feature>
<organism evidence="14 15">
    <name type="scientific">Chlamydomonas schloesseri</name>
    <dbReference type="NCBI Taxonomy" id="2026947"/>
    <lineage>
        <taxon>Eukaryota</taxon>
        <taxon>Viridiplantae</taxon>
        <taxon>Chlorophyta</taxon>
        <taxon>core chlorophytes</taxon>
        <taxon>Chlorophyceae</taxon>
        <taxon>CS clade</taxon>
        <taxon>Chlamydomonadales</taxon>
        <taxon>Chlamydomonadaceae</taxon>
        <taxon>Chlamydomonas</taxon>
    </lineage>
</organism>
<dbReference type="Gene3D" id="3.90.870.10">
    <property type="entry name" value="DHBP synthase"/>
    <property type="match status" value="1"/>
</dbReference>
<dbReference type="SUPFAM" id="SSF142695">
    <property type="entry name" value="RibA-like"/>
    <property type="match status" value="1"/>
</dbReference>
<dbReference type="UniPathway" id="UPA00275"/>
<comment type="cofactor">
    <cofactor evidence="2">
        <name>Mg(2+)</name>
        <dbReference type="ChEBI" id="CHEBI:18420"/>
    </cofactor>
</comment>
<keyword evidence="7" id="KW-0686">Riboflavin biosynthesis</keyword>
<dbReference type="InterPro" id="IPR032677">
    <property type="entry name" value="GTP_cyclohydro_II"/>
</dbReference>
<dbReference type="FunFam" id="3.90.870.10:FF:000001">
    <property type="entry name" value="Riboflavin biosynthesis protein RibBA"/>
    <property type="match status" value="1"/>
</dbReference>
<dbReference type="SUPFAM" id="SSF55821">
    <property type="entry name" value="YrdC/RibB"/>
    <property type="match status" value="1"/>
</dbReference>
<evidence type="ECO:0000256" key="9">
    <source>
        <dbReference type="ARBA" id="ARBA00022842"/>
    </source>
</evidence>
<dbReference type="EMBL" id="JAEHOD010000021">
    <property type="protein sequence ID" value="KAG2447498.1"/>
    <property type="molecule type" value="Genomic_DNA"/>
</dbReference>
<evidence type="ECO:0000256" key="6">
    <source>
        <dbReference type="ARBA" id="ARBA00012153"/>
    </source>
</evidence>
<evidence type="ECO:0000256" key="11">
    <source>
        <dbReference type="ARBA" id="ARBA00023239"/>
    </source>
</evidence>
<feature type="domain" description="GTP cyclohydrolase II" evidence="13">
    <location>
        <begin position="375"/>
        <end position="468"/>
    </location>
</feature>
<evidence type="ECO:0000256" key="8">
    <source>
        <dbReference type="ARBA" id="ARBA00022723"/>
    </source>
</evidence>
<dbReference type="PROSITE" id="PS51257">
    <property type="entry name" value="PROKAR_LIPOPROTEIN"/>
    <property type="match status" value="1"/>
</dbReference>
<dbReference type="GO" id="GO:0005829">
    <property type="term" value="C:cytosol"/>
    <property type="evidence" value="ECO:0007669"/>
    <property type="project" value="TreeGrafter"/>
</dbReference>
<evidence type="ECO:0000313" key="15">
    <source>
        <dbReference type="Proteomes" id="UP000613740"/>
    </source>
</evidence>
<evidence type="ECO:0000313" key="14">
    <source>
        <dbReference type="EMBL" id="KAG2447498.1"/>
    </source>
</evidence>
<evidence type="ECO:0000256" key="7">
    <source>
        <dbReference type="ARBA" id="ARBA00022619"/>
    </source>
</evidence>
<name>A0A835WHL6_9CHLO</name>
<dbReference type="OrthoDB" id="60371at2759"/>
<comment type="cofactor">
    <cofactor evidence="1">
        <name>Mn(2+)</name>
        <dbReference type="ChEBI" id="CHEBI:29035"/>
    </cofactor>
</comment>
<dbReference type="PANTHER" id="PTHR21327">
    <property type="entry name" value="GTP CYCLOHYDROLASE II-RELATED"/>
    <property type="match status" value="1"/>
</dbReference>
<evidence type="ECO:0000256" key="5">
    <source>
        <dbReference type="ARBA" id="ARBA00008976"/>
    </source>
</evidence>
<evidence type="ECO:0000256" key="1">
    <source>
        <dbReference type="ARBA" id="ARBA00001936"/>
    </source>
</evidence>
<keyword evidence="15" id="KW-1185">Reference proteome</keyword>
<dbReference type="EC" id="4.1.99.12" evidence="6"/>
<evidence type="ECO:0000256" key="2">
    <source>
        <dbReference type="ARBA" id="ARBA00001946"/>
    </source>
</evidence>
<evidence type="ECO:0000256" key="3">
    <source>
        <dbReference type="ARBA" id="ARBA00004904"/>
    </source>
</evidence>
<evidence type="ECO:0000256" key="4">
    <source>
        <dbReference type="ARBA" id="ARBA00005520"/>
    </source>
</evidence>
<gene>
    <name evidence="14" type="ORF">HYH02_007424</name>
</gene>
<dbReference type="AlphaFoldDB" id="A0A835WHL6"/>
<dbReference type="Proteomes" id="UP000613740">
    <property type="component" value="Unassembled WGS sequence"/>
</dbReference>
<evidence type="ECO:0000259" key="13">
    <source>
        <dbReference type="Pfam" id="PF00925"/>
    </source>
</evidence>
<comment type="similarity">
    <text evidence="4">In the N-terminal section; belongs to the DHBP synthase family.</text>
</comment>
<proteinExistence type="inferred from homology"/>
<reference evidence="14" key="1">
    <citation type="journal article" date="2020" name="bioRxiv">
        <title>Comparative genomics of Chlamydomonas.</title>
        <authorList>
            <person name="Craig R.J."/>
            <person name="Hasan A.R."/>
            <person name="Ness R.W."/>
            <person name="Keightley P.D."/>
        </authorList>
    </citation>
    <scope>NUCLEOTIDE SEQUENCE</scope>
    <source>
        <strain evidence="14">CCAP 11/173</strain>
    </source>
</reference>
<dbReference type="GO" id="GO:0046872">
    <property type="term" value="F:metal ion binding"/>
    <property type="evidence" value="ECO:0007669"/>
    <property type="project" value="UniProtKB-KW"/>
</dbReference>
<dbReference type="InterPro" id="IPR000422">
    <property type="entry name" value="DHBP_synthase_RibB"/>
</dbReference>
<evidence type="ECO:0000256" key="12">
    <source>
        <dbReference type="SAM" id="MobiDB-lite"/>
    </source>
</evidence>
<feature type="compositionally biased region" description="Polar residues" evidence="12">
    <location>
        <begin position="487"/>
        <end position="502"/>
    </location>
</feature>
<keyword evidence="10" id="KW-0464">Manganese</keyword>
<dbReference type="Pfam" id="PF00925">
    <property type="entry name" value="GTP_cyclohydro2"/>
    <property type="match status" value="2"/>
</dbReference>
<keyword evidence="8" id="KW-0479">Metal-binding</keyword>
<comment type="similarity">
    <text evidence="5">In the C-terminal section; belongs to the GTP cyclohydrolase II family.</text>
</comment>
<comment type="caution">
    <text evidence="14">The sequence shown here is derived from an EMBL/GenBank/DDBJ whole genome shotgun (WGS) entry which is preliminary data.</text>
</comment>